<dbReference type="SUPFAM" id="SSF56112">
    <property type="entry name" value="Protein kinase-like (PK-like)"/>
    <property type="match status" value="1"/>
</dbReference>
<name>A0ABQ5BJL5_9ASTR</name>
<evidence type="ECO:0000313" key="4">
    <source>
        <dbReference type="Proteomes" id="UP001151760"/>
    </source>
</evidence>
<accession>A0ABQ5BJL5</accession>
<evidence type="ECO:0000259" key="2">
    <source>
        <dbReference type="PROSITE" id="PS50011"/>
    </source>
</evidence>
<feature type="domain" description="Protein kinase" evidence="2">
    <location>
        <begin position="1"/>
        <end position="216"/>
    </location>
</feature>
<reference evidence="3" key="1">
    <citation type="journal article" date="2022" name="Int. J. Mol. Sci.">
        <title>Draft Genome of Tanacetum Coccineum: Genomic Comparison of Closely Related Tanacetum-Family Plants.</title>
        <authorList>
            <person name="Yamashiro T."/>
            <person name="Shiraishi A."/>
            <person name="Nakayama K."/>
            <person name="Satake H."/>
        </authorList>
    </citation>
    <scope>NUCLEOTIDE SEQUENCE</scope>
</reference>
<keyword evidence="4" id="KW-1185">Reference proteome</keyword>
<protein>
    <submittedName>
        <fullName evidence="3">Toll/interleukin-1 receptor domain-containing protein</fullName>
    </submittedName>
</protein>
<dbReference type="InterPro" id="IPR011009">
    <property type="entry name" value="Kinase-like_dom_sf"/>
</dbReference>
<dbReference type="Gene3D" id="1.10.510.10">
    <property type="entry name" value="Transferase(Phosphotransferase) domain 1"/>
    <property type="match status" value="2"/>
</dbReference>
<dbReference type="PANTHER" id="PTHR27003:SF458">
    <property type="entry name" value="TOLL_INTERLEUKIN-1 RECEPTOR HOMOLOGY (TIR) DOMAIN, PROTEIN KINASE-LIKE DOMAIN PROTEIN-RELATED"/>
    <property type="match status" value="1"/>
</dbReference>
<dbReference type="InterPro" id="IPR000719">
    <property type="entry name" value="Prot_kinase_dom"/>
</dbReference>
<dbReference type="SMART" id="SM00219">
    <property type="entry name" value="TyrKc"/>
    <property type="match status" value="1"/>
</dbReference>
<dbReference type="PROSITE" id="PS50011">
    <property type="entry name" value="PROTEIN_KINASE_DOM"/>
    <property type="match status" value="1"/>
</dbReference>
<dbReference type="InterPro" id="IPR001245">
    <property type="entry name" value="Ser-Thr/Tyr_kinase_cat_dom"/>
</dbReference>
<evidence type="ECO:0000313" key="3">
    <source>
        <dbReference type="EMBL" id="GJT14252.1"/>
    </source>
</evidence>
<keyword evidence="1" id="KW-0472">Membrane</keyword>
<dbReference type="InterPro" id="IPR020635">
    <property type="entry name" value="Tyr_kinase_cat_dom"/>
</dbReference>
<feature type="transmembrane region" description="Helical" evidence="1">
    <location>
        <begin position="97"/>
        <end position="123"/>
    </location>
</feature>
<dbReference type="Proteomes" id="UP001151760">
    <property type="component" value="Unassembled WGS sequence"/>
</dbReference>
<dbReference type="InterPro" id="IPR045272">
    <property type="entry name" value="ANXUR1/2-like"/>
</dbReference>
<dbReference type="Pfam" id="PF07714">
    <property type="entry name" value="PK_Tyr_Ser-Thr"/>
    <property type="match status" value="1"/>
</dbReference>
<gene>
    <name evidence="3" type="ORF">Tco_0861294</name>
</gene>
<proteinExistence type="predicted"/>
<comment type="caution">
    <text evidence="3">The sequence shown here is derived from an EMBL/GenBank/DDBJ whole genome shotgun (WGS) entry which is preliminary data.</text>
</comment>
<keyword evidence="1" id="KW-0812">Transmembrane</keyword>
<reference evidence="3" key="2">
    <citation type="submission" date="2022-01" db="EMBL/GenBank/DDBJ databases">
        <authorList>
            <person name="Yamashiro T."/>
            <person name="Shiraishi A."/>
            <person name="Satake H."/>
            <person name="Nakayama K."/>
        </authorList>
    </citation>
    <scope>NUCLEOTIDE SEQUENCE</scope>
</reference>
<keyword evidence="1" id="KW-1133">Transmembrane helix</keyword>
<keyword evidence="3" id="KW-0675">Receptor</keyword>
<dbReference type="EMBL" id="BQNB010013297">
    <property type="protein sequence ID" value="GJT14252.1"/>
    <property type="molecule type" value="Genomic_DNA"/>
</dbReference>
<evidence type="ECO:0000256" key="1">
    <source>
        <dbReference type="SAM" id="Phobius"/>
    </source>
</evidence>
<organism evidence="3 4">
    <name type="scientific">Tanacetum coccineum</name>
    <dbReference type="NCBI Taxonomy" id="301880"/>
    <lineage>
        <taxon>Eukaryota</taxon>
        <taxon>Viridiplantae</taxon>
        <taxon>Streptophyta</taxon>
        <taxon>Embryophyta</taxon>
        <taxon>Tracheophyta</taxon>
        <taxon>Spermatophyta</taxon>
        <taxon>Magnoliopsida</taxon>
        <taxon>eudicotyledons</taxon>
        <taxon>Gunneridae</taxon>
        <taxon>Pentapetalae</taxon>
        <taxon>asterids</taxon>
        <taxon>campanulids</taxon>
        <taxon>Asterales</taxon>
        <taxon>Asteraceae</taxon>
        <taxon>Asteroideae</taxon>
        <taxon>Anthemideae</taxon>
        <taxon>Anthemidinae</taxon>
        <taxon>Tanacetum</taxon>
    </lineage>
</organism>
<dbReference type="PANTHER" id="PTHR27003">
    <property type="entry name" value="OS07G0166700 PROTEIN"/>
    <property type="match status" value="1"/>
</dbReference>
<sequence>MMEIELLSTYKHENIVSLVRYYGEGMHKILVYRYEKNGSLEHNLIHKKKDLKWIQRLQICLDAAHGLEYLHDDVQHQHIIIHRAQTSYWMRLGRQKYSILGCAKFLVQIYVYSFGIVILEVLFGRLVKNTAKNPSEEYLNERRFYAKLAQNHYEKEKLDEIIESDLQTQMNSDSLTTFSSITYQCLKNSKEERPTMSQVVDQLEKALDYQHVASKI</sequence>